<dbReference type="EMBL" id="KI682739">
    <property type="protein sequence ID" value="ETL80452.1"/>
    <property type="molecule type" value="Genomic_DNA"/>
</dbReference>
<reference evidence="2" key="1">
    <citation type="submission" date="2013-11" db="EMBL/GenBank/DDBJ databases">
        <title>The Genome Sequence of Phytophthora parasitica CHvinca01.</title>
        <authorList>
            <consortium name="The Broad Institute Genomics Platform"/>
            <person name="Russ C."/>
            <person name="Tyler B."/>
            <person name="Panabieres F."/>
            <person name="Shan W."/>
            <person name="Tripathy S."/>
            <person name="Grunwald N."/>
            <person name="Machado M."/>
            <person name="Johnson C.S."/>
            <person name="Arredondo F."/>
            <person name="Hong C."/>
            <person name="Coffey M."/>
            <person name="Young S.K."/>
            <person name="Zeng Q."/>
            <person name="Gargeya S."/>
            <person name="Fitzgerald M."/>
            <person name="Abouelleil A."/>
            <person name="Alvarado L."/>
            <person name="Chapman S.B."/>
            <person name="Gainer-Dewar J."/>
            <person name="Goldberg J."/>
            <person name="Griggs A."/>
            <person name="Gujja S."/>
            <person name="Hansen M."/>
            <person name="Howarth C."/>
            <person name="Imamovic A."/>
            <person name="Ireland A."/>
            <person name="Larimer J."/>
            <person name="McCowan C."/>
            <person name="Murphy C."/>
            <person name="Pearson M."/>
            <person name="Poon T.W."/>
            <person name="Priest M."/>
            <person name="Roberts A."/>
            <person name="Saif S."/>
            <person name="Shea T."/>
            <person name="Sykes S."/>
            <person name="Wortman J."/>
            <person name="Nusbaum C."/>
            <person name="Birren B."/>
        </authorList>
    </citation>
    <scope>NUCLEOTIDE SEQUENCE [LARGE SCALE GENOMIC DNA]</scope>
    <source>
        <strain evidence="2">CHvinca01</strain>
    </source>
</reference>
<sequence length="59" mass="6698">MLSRLHAKDPMSVDELLNPLDENTTAEDPTDEDFCGVGDQRWLKMALRPAQKALARIWS</sequence>
<protein>
    <submittedName>
        <fullName evidence="2">Uncharacterized protein</fullName>
    </submittedName>
</protein>
<organism evidence="2">
    <name type="scientific">Phytophthora nicotianae</name>
    <name type="common">Potato buckeye rot agent</name>
    <name type="synonym">Phytophthora parasitica</name>
    <dbReference type="NCBI Taxonomy" id="4792"/>
    <lineage>
        <taxon>Eukaryota</taxon>
        <taxon>Sar</taxon>
        <taxon>Stramenopiles</taxon>
        <taxon>Oomycota</taxon>
        <taxon>Peronosporomycetes</taxon>
        <taxon>Peronosporales</taxon>
        <taxon>Peronosporaceae</taxon>
        <taxon>Phytophthora</taxon>
    </lineage>
</organism>
<accession>W2K5Q1</accession>
<evidence type="ECO:0000313" key="2">
    <source>
        <dbReference type="EMBL" id="ETL80452.1"/>
    </source>
</evidence>
<proteinExistence type="predicted"/>
<gene>
    <name evidence="2" type="ORF">L917_19057</name>
</gene>
<dbReference type="OrthoDB" id="144103at2759"/>
<name>W2K5Q1_PHYNI</name>
<feature type="region of interest" description="Disordered" evidence="1">
    <location>
        <begin position="1"/>
        <end position="33"/>
    </location>
</feature>
<dbReference type="Proteomes" id="UP000054423">
    <property type="component" value="Unassembled WGS sequence"/>
</dbReference>
<feature type="compositionally biased region" description="Acidic residues" evidence="1">
    <location>
        <begin position="24"/>
        <end position="33"/>
    </location>
</feature>
<feature type="non-terminal residue" evidence="2">
    <location>
        <position position="59"/>
    </location>
</feature>
<evidence type="ECO:0000256" key="1">
    <source>
        <dbReference type="SAM" id="MobiDB-lite"/>
    </source>
</evidence>
<dbReference type="AlphaFoldDB" id="W2K5Q1"/>
<feature type="compositionally biased region" description="Basic and acidic residues" evidence="1">
    <location>
        <begin position="1"/>
        <end position="11"/>
    </location>
</feature>